<dbReference type="Gene3D" id="3.40.50.2000">
    <property type="entry name" value="Glycogen Phosphorylase B"/>
    <property type="match status" value="2"/>
</dbReference>
<gene>
    <name evidence="6" type="ORF">TIFTF001_049796</name>
</gene>
<organism evidence="6 7">
    <name type="scientific">Ficus carica</name>
    <name type="common">Common fig</name>
    <dbReference type="NCBI Taxonomy" id="3494"/>
    <lineage>
        <taxon>Eukaryota</taxon>
        <taxon>Viridiplantae</taxon>
        <taxon>Streptophyta</taxon>
        <taxon>Embryophyta</taxon>
        <taxon>Tracheophyta</taxon>
        <taxon>Spermatophyta</taxon>
        <taxon>Magnoliopsida</taxon>
        <taxon>eudicotyledons</taxon>
        <taxon>Gunneridae</taxon>
        <taxon>Pentapetalae</taxon>
        <taxon>rosids</taxon>
        <taxon>fabids</taxon>
        <taxon>Rosales</taxon>
        <taxon>Moraceae</taxon>
        <taxon>Ficeae</taxon>
        <taxon>Ficus</taxon>
    </lineage>
</organism>
<dbReference type="PROSITE" id="PS00375">
    <property type="entry name" value="UDPGT"/>
    <property type="match status" value="1"/>
</dbReference>
<comment type="caution">
    <text evidence="6">The sequence shown here is derived from an EMBL/GenBank/DDBJ whole genome shotgun (WGS) entry which is preliminary data.</text>
</comment>
<evidence type="ECO:0000256" key="3">
    <source>
        <dbReference type="ARBA" id="ARBA00022679"/>
    </source>
</evidence>
<evidence type="ECO:0000256" key="1">
    <source>
        <dbReference type="ARBA" id="ARBA00009995"/>
    </source>
</evidence>
<evidence type="ECO:0000256" key="4">
    <source>
        <dbReference type="RuleBase" id="RU003718"/>
    </source>
</evidence>
<evidence type="ECO:0000313" key="6">
    <source>
        <dbReference type="EMBL" id="GMN32702.1"/>
    </source>
</evidence>
<dbReference type="CDD" id="cd03784">
    <property type="entry name" value="GT1_Gtf-like"/>
    <property type="match status" value="1"/>
</dbReference>
<dbReference type="AlphaFoldDB" id="A0AA87ZF65"/>
<dbReference type="FunFam" id="3.40.50.2000:FF:000124">
    <property type="entry name" value="Glycosyltransferase"/>
    <property type="match status" value="1"/>
</dbReference>
<dbReference type="GO" id="GO:0035251">
    <property type="term" value="F:UDP-glucosyltransferase activity"/>
    <property type="evidence" value="ECO:0007669"/>
    <property type="project" value="InterPro"/>
</dbReference>
<keyword evidence="7" id="KW-1185">Reference proteome</keyword>
<protein>
    <recommendedName>
        <fullName evidence="5">Glycosyltransferase</fullName>
        <ecNumber evidence="5">2.4.1.-</ecNumber>
    </recommendedName>
</protein>
<dbReference type="PANTHER" id="PTHR48048:SF76">
    <property type="entry name" value="UDP-GLYCOSYLTRANSFERASE 708D1-LIKE"/>
    <property type="match status" value="1"/>
</dbReference>
<sequence>MSNTMDSKSLPPHIALFPSAGMGHLTPFLRIASMLLRRNCAVTLITATPTVSAAESSHISSFLHEHPQVKHVGFQIIQLPHSKQDDPFYLQFESTRRSVHLLHPLLSSSSPPLSAIFADFFVASSITSVSTKLGIPHYLISTTSVKFLCLLAYLPELISDPAKFDHSFTEVEISGLTPFPISSIPPPFKDPNHLFTKTLLQNSRALSKAKGIFMNSLQCLEAETLEAVNNGGVLSHSLPPLLPIGPLELYEIKTEKGQYMTWLDRQPAESVVYVSFGSRTAMSREQIREISKGLERSGHRFLWVLKSSKVDTEDKIQLKDLLGDSFLERTKNKGTAVKGWVSQPEILEHPSVGAFVSHCGWNSVIEAARRGVPVVAWPQHGDQRLNAEIVQRGELGIWDRKWGWDGDKELVCGEEIEKKIREVMGDEKLRKMAKKVGEEARKAAETGGSSEKVLSEVLEFLQK</sequence>
<reference evidence="6" key="1">
    <citation type="submission" date="2023-07" db="EMBL/GenBank/DDBJ databases">
        <title>draft genome sequence of fig (Ficus carica).</title>
        <authorList>
            <person name="Takahashi T."/>
            <person name="Nishimura K."/>
        </authorList>
    </citation>
    <scope>NUCLEOTIDE SEQUENCE</scope>
</reference>
<dbReference type="SUPFAM" id="SSF53756">
    <property type="entry name" value="UDP-Glycosyltransferase/glycogen phosphorylase"/>
    <property type="match status" value="1"/>
</dbReference>
<dbReference type="Proteomes" id="UP001187192">
    <property type="component" value="Unassembled WGS sequence"/>
</dbReference>
<comment type="similarity">
    <text evidence="1 4">Belongs to the UDP-glycosyltransferase family.</text>
</comment>
<evidence type="ECO:0000256" key="2">
    <source>
        <dbReference type="ARBA" id="ARBA00022676"/>
    </source>
</evidence>
<dbReference type="InterPro" id="IPR035595">
    <property type="entry name" value="UDP_glycos_trans_CS"/>
</dbReference>
<name>A0AA87ZF65_FICCA</name>
<evidence type="ECO:0000313" key="7">
    <source>
        <dbReference type="Proteomes" id="UP001187192"/>
    </source>
</evidence>
<evidence type="ECO:0000256" key="5">
    <source>
        <dbReference type="RuleBase" id="RU362057"/>
    </source>
</evidence>
<dbReference type="EC" id="2.4.1.-" evidence="5"/>
<keyword evidence="3 4" id="KW-0808">Transferase</keyword>
<dbReference type="Pfam" id="PF00201">
    <property type="entry name" value="UDPGT"/>
    <property type="match status" value="1"/>
</dbReference>
<dbReference type="PANTHER" id="PTHR48048">
    <property type="entry name" value="GLYCOSYLTRANSFERASE"/>
    <property type="match status" value="1"/>
</dbReference>
<dbReference type="EMBL" id="BTGU01007445">
    <property type="protein sequence ID" value="GMN32702.1"/>
    <property type="molecule type" value="Genomic_DNA"/>
</dbReference>
<accession>A0AA87ZF65</accession>
<dbReference type="InterPro" id="IPR002213">
    <property type="entry name" value="UDP_glucos_trans"/>
</dbReference>
<keyword evidence="2 4" id="KW-0328">Glycosyltransferase</keyword>
<dbReference type="InterPro" id="IPR050481">
    <property type="entry name" value="UDP-glycosyltransf_plant"/>
</dbReference>
<proteinExistence type="inferred from homology"/>